<dbReference type="OrthoDB" id="5422338at2"/>
<dbReference type="PANTHER" id="PTHR43194:SF2">
    <property type="entry name" value="PEROXISOMAL MEMBRANE PROTEIN LPX1"/>
    <property type="match status" value="1"/>
</dbReference>
<evidence type="ECO:0000259" key="1">
    <source>
        <dbReference type="Pfam" id="PF00561"/>
    </source>
</evidence>
<name>A0A1H7G271_9NOCA</name>
<evidence type="ECO:0000313" key="2">
    <source>
        <dbReference type="EMBL" id="SEK32279.1"/>
    </source>
</evidence>
<dbReference type="InterPro" id="IPR000073">
    <property type="entry name" value="AB_hydrolase_1"/>
</dbReference>
<reference evidence="3" key="1">
    <citation type="submission" date="2016-10" db="EMBL/GenBank/DDBJ databases">
        <authorList>
            <person name="Varghese N."/>
            <person name="Submissions S."/>
        </authorList>
    </citation>
    <scope>NUCLEOTIDE SEQUENCE [LARGE SCALE GENOMIC DNA]</scope>
    <source>
        <strain evidence="3">DSM 44675</strain>
    </source>
</reference>
<dbReference type="Pfam" id="PF00561">
    <property type="entry name" value="Abhydrolase_1"/>
    <property type="match status" value="1"/>
</dbReference>
<dbReference type="InterPro" id="IPR029058">
    <property type="entry name" value="AB_hydrolase_fold"/>
</dbReference>
<dbReference type="AlphaFoldDB" id="A0A1H7G271"/>
<keyword evidence="3" id="KW-1185">Reference proteome</keyword>
<dbReference type="GO" id="GO:0003824">
    <property type="term" value="F:catalytic activity"/>
    <property type="evidence" value="ECO:0007669"/>
    <property type="project" value="UniProtKB-ARBA"/>
</dbReference>
<protein>
    <submittedName>
        <fullName evidence="2">Pimeloyl-ACP methyl ester carboxylesterase</fullName>
    </submittedName>
</protein>
<dbReference type="Proteomes" id="UP000198677">
    <property type="component" value="Unassembled WGS sequence"/>
</dbReference>
<dbReference type="PANTHER" id="PTHR43194">
    <property type="entry name" value="HYDROLASE ALPHA/BETA FOLD FAMILY"/>
    <property type="match status" value="1"/>
</dbReference>
<dbReference type="Gene3D" id="3.40.50.1820">
    <property type="entry name" value="alpha/beta hydrolase"/>
    <property type="match status" value="1"/>
</dbReference>
<sequence>MLSTPSARDHSGRRITVLADDGVPLAVQEFGRVDAPITAVFVHGHCLRTESWSFLREYLSYSWGADVRMVFYDHRGHGDSGHAPVDTYTIDQLGRDLDAVIRTVVPEGPVVLIGHSMGGMTALAYARQYPDSIGSRIVGMALIASAANGLTEAGLGRLLHSPMVSAFRKAVRRAPRVMQGSKQLSRMLCAGLVRVIGCGSRRVDSRVVALAAAMVNDTSVVTMSSFLESLIGFDESESLSSLVGIPSLVLCGDADVMTPFEHSAAIASRLPASELVRVSGAGHSVILERAAEVAHAVAALVARAGHGGSATSANKGILADAG</sequence>
<dbReference type="PRINTS" id="PR00111">
    <property type="entry name" value="ABHYDROLASE"/>
</dbReference>
<feature type="domain" description="AB hydrolase-1" evidence="1">
    <location>
        <begin position="40"/>
        <end position="289"/>
    </location>
</feature>
<gene>
    <name evidence="2" type="ORF">SAMN05444583_101355</name>
</gene>
<dbReference type="RefSeq" id="WP_072752761.1">
    <property type="nucleotide sequence ID" value="NZ_FOAW01000001.1"/>
</dbReference>
<organism evidence="2 3">
    <name type="scientific">Rhodococcus maanshanensis</name>
    <dbReference type="NCBI Taxonomy" id="183556"/>
    <lineage>
        <taxon>Bacteria</taxon>
        <taxon>Bacillati</taxon>
        <taxon>Actinomycetota</taxon>
        <taxon>Actinomycetes</taxon>
        <taxon>Mycobacteriales</taxon>
        <taxon>Nocardiaceae</taxon>
        <taxon>Rhodococcus</taxon>
    </lineage>
</organism>
<dbReference type="SUPFAM" id="SSF53474">
    <property type="entry name" value="alpha/beta-Hydrolases"/>
    <property type="match status" value="1"/>
</dbReference>
<accession>A0A1H7G271</accession>
<proteinExistence type="predicted"/>
<evidence type="ECO:0000313" key="3">
    <source>
        <dbReference type="Proteomes" id="UP000198677"/>
    </source>
</evidence>
<dbReference type="InterPro" id="IPR050228">
    <property type="entry name" value="Carboxylesterase_BioH"/>
</dbReference>
<dbReference type="EMBL" id="FOAW01000001">
    <property type="protein sequence ID" value="SEK32279.1"/>
    <property type="molecule type" value="Genomic_DNA"/>
</dbReference>